<dbReference type="OrthoDB" id="9970333at2759"/>
<comment type="caution">
    <text evidence="1">The sequence shown here is derived from an EMBL/GenBank/DDBJ whole genome shotgun (WGS) entry which is preliminary data.</text>
</comment>
<sequence>MARTTPSPYSPDLALSDYHLFKHLSHFLRGQNFKDRKDIESALKGFFGSQTAEFYRAGIHALPGRWKETLEECVSKLGPSIMSLTQEQNGGFFDRELKAIPF</sequence>
<keyword evidence="2" id="KW-1185">Reference proteome</keyword>
<reference evidence="1 2" key="1">
    <citation type="journal article" date="2017" name="Curr. Biol.">
        <title>Genome architecture and evolution of a unichromosomal asexual nematode.</title>
        <authorList>
            <person name="Fradin H."/>
            <person name="Zegar C."/>
            <person name="Gutwein M."/>
            <person name="Lucas J."/>
            <person name="Kovtun M."/>
            <person name="Corcoran D."/>
            <person name="Baugh L.R."/>
            <person name="Kiontke K."/>
            <person name="Gunsalus K."/>
            <person name="Fitch D.H."/>
            <person name="Piano F."/>
        </authorList>
    </citation>
    <scope>NUCLEOTIDE SEQUENCE [LARGE SCALE GENOMIC DNA]</scope>
    <source>
        <strain evidence="1">PF1309</strain>
    </source>
</reference>
<evidence type="ECO:0008006" key="3">
    <source>
        <dbReference type="Google" id="ProtNLM"/>
    </source>
</evidence>
<dbReference type="STRING" id="2018661.A0A2A2LKM1"/>
<organism evidence="1 2">
    <name type="scientific">Diploscapter pachys</name>
    <dbReference type="NCBI Taxonomy" id="2018661"/>
    <lineage>
        <taxon>Eukaryota</taxon>
        <taxon>Metazoa</taxon>
        <taxon>Ecdysozoa</taxon>
        <taxon>Nematoda</taxon>
        <taxon>Chromadorea</taxon>
        <taxon>Rhabditida</taxon>
        <taxon>Rhabditina</taxon>
        <taxon>Rhabditomorpha</taxon>
        <taxon>Rhabditoidea</taxon>
        <taxon>Rhabditidae</taxon>
        <taxon>Diploscapter</taxon>
    </lineage>
</organism>
<accession>A0A2A2LKM1</accession>
<dbReference type="InterPro" id="IPR052709">
    <property type="entry name" value="Transposase-MT_Hybrid"/>
</dbReference>
<evidence type="ECO:0000313" key="1">
    <source>
        <dbReference type="EMBL" id="PAV86608.1"/>
    </source>
</evidence>
<dbReference type="PANTHER" id="PTHR46060">
    <property type="entry name" value="MARINER MOS1 TRANSPOSASE-LIKE PROTEIN"/>
    <property type="match status" value="1"/>
</dbReference>
<dbReference type="AlphaFoldDB" id="A0A2A2LKM1"/>
<dbReference type="EMBL" id="LIAE01006653">
    <property type="protein sequence ID" value="PAV86608.1"/>
    <property type="molecule type" value="Genomic_DNA"/>
</dbReference>
<proteinExistence type="predicted"/>
<dbReference type="InterPro" id="IPR036397">
    <property type="entry name" value="RNaseH_sf"/>
</dbReference>
<dbReference type="GO" id="GO:0003676">
    <property type="term" value="F:nucleic acid binding"/>
    <property type="evidence" value="ECO:0007669"/>
    <property type="project" value="InterPro"/>
</dbReference>
<gene>
    <name evidence="1" type="ORF">WR25_27319</name>
</gene>
<dbReference type="PANTHER" id="PTHR46060:SF1">
    <property type="entry name" value="MARINER MOS1 TRANSPOSASE-LIKE PROTEIN"/>
    <property type="match status" value="1"/>
</dbReference>
<evidence type="ECO:0000313" key="2">
    <source>
        <dbReference type="Proteomes" id="UP000218231"/>
    </source>
</evidence>
<dbReference type="Gene3D" id="3.30.420.10">
    <property type="entry name" value="Ribonuclease H-like superfamily/Ribonuclease H"/>
    <property type="match status" value="1"/>
</dbReference>
<protein>
    <recommendedName>
        <fullName evidence="3">Histone-lysine N-methyltransferase SETMAR</fullName>
    </recommendedName>
</protein>
<dbReference type="Proteomes" id="UP000218231">
    <property type="component" value="Unassembled WGS sequence"/>
</dbReference>
<name>A0A2A2LKM1_9BILA</name>